<dbReference type="PIRSF" id="PIRSF001467">
    <property type="entry name" value="Peptidylpro_ismrse"/>
    <property type="match status" value="1"/>
</dbReference>
<evidence type="ECO:0000256" key="1">
    <source>
        <dbReference type="ARBA" id="ARBA00002388"/>
    </source>
</evidence>
<dbReference type="CDD" id="cd00317">
    <property type="entry name" value="cyclophilin"/>
    <property type="match status" value="1"/>
</dbReference>
<dbReference type="PANTHER" id="PTHR45625">
    <property type="entry name" value="PEPTIDYL-PROLYL CIS-TRANS ISOMERASE-RELATED"/>
    <property type="match status" value="1"/>
</dbReference>
<dbReference type="InterPro" id="IPR020892">
    <property type="entry name" value="Cyclophilin-type_PPIase_CS"/>
</dbReference>
<evidence type="ECO:0000259" key="6">
    <source>
        <dbReference type="PROSITE" id="PS50072"/>
    </source>
</evidence>
<evidence type="ECO:0000256" key="4">
    <source>
        <dbReference type="ARBA" id="ARBA00023235"/>
    </source>
</evidence>
<dbReference type="GO" id="GO:0006457">
    <property type="term" value="P:protein folding"/>
    <property type="evidence" value="ECO:0007669"/>
    <property type="project" value="InterPro"/>
</dbReference>
<dbReference type="InterPro" id="IPR024936">
    <property type="entry name" value="Cyclophilin-type_PPIase"/>
</dbReference>
<dbReference type="EC" id="5.2.1.8" evidence="5"/>
<proteinExistence type="inferred from homology"/>
<protein>
    <recommendedName>
        <fullName evidence="5">Peptidyl-prolyl cis-trans isomerase</fullName>
        <shortName evidence="5">PPIase</shortName>
        <ecNumber evidence="5">5.2.1.8</ecNumber>
    </recommendedName>
</protein>
<comment type="function">
    <text evidence="1 5">PPIases accelerate the folding of proteins. It catalyzes the cis-trans isomerization of proline imidic peptide bonds in oligopeptides.</text>
</comment>
<evidence type="ECO:0000256" key="2">
    <source>
        <dbReference type="ARBA" id="ARBA00007365"/>
    </source>
</evidence>
<reference evidence="7 8" key="1">
    <citation type="submission" date="2018-08" db="EMBL/GenBank/DDBJ databases">
        <title>Lysobacter weifangensis sp. nov., a new member of the family 'Xanthomonadaceae', isolated from soil in a farmland.</title>
        <authorList>
            <person name="Zhao H."/>
        </authorList>
    </citation>
    <scope>NUCLEOTIDE SEQUENCE [LARGE SCALE GENOMIC DNA]</scope>
    <source>
        <strain evidence="7 8">WF-2</strain>
    </source>
</reference>
<dbReference type="AlphaFoldDB" id="A0A372DIJ9"/>
<keyword evidence="4 5" id="KW-0413">Isomerase</keyword>
<comment type="similarity">
    <text evidence="2 5">Belongs to the cyclophilin-type PPIase family.</text>
</comment>
<name>A0A372DIJ9_9GAMM</name>
<dbReference type="PRINTS" id="PR00153">
    <property type="entry name" value="CSAPPISMRASE"/>
</dbReference>
<dbReference type="EMBL" id="QVPD01000013">
    <property type="protein sequence ID" value="RFP59294.1"/>
    <property type="molecule type" value="Genomic_DNA"/>
</dbReference>
<evidence type="ECO:0000313" key="7">
    <source>
        <dbReference type="EMBL" id="RFP59294.1"/>
    </source>
</evidence>
<accession>A0A372DIJ9</accession>
<feature type="domain" description="PPIase cyclophilin-type" evidence="6">
    <location>
        <begin position="12"/>
        <end position="131"/>
    </location>
</feature>
<comment type="catalytic activity">
    <reaction evidence="5">
        <text>[protein]-peptidylproline (omega=180) = [protein]-peptidylproline (omega=0)</text>
        <dbReference type="Rhea" id="RHEA:16237"/>
        <dbReference type="Rhea" id="RHEA-COMP:10747"/>
        <dbReference type="Rhea" id="RHEA-COMP:10748"/>
        <dbReference type="ChEBI" id="CHEBI:83833"/>
        <dbReference type="ChEBI" id="CHEBI:83834"/>
        <dbReference type="EC" id="5.2.1.8"/>
    </reaction>
</comment>
<evidence type="ECO:0000313" key="8">
    <source>
        <dbReference type="Proteomes" id="UP000262917"/>
    </source>
</evidence>
<dbReference type="InterPro" id="IPR044666">
    <property type="entry name" value="Cyclophilin_A-like"/>
</dbReference>
<dbReference type="PROSITE" id="PS50072">
    <property type="entry name" value="CSA_PPIASE_2"/>
    <property type="match status" value="1"/>
</dbReference>
<organism evidence="7 8">
    <name type="scientific">Cognatiluteimonas weifangensis</name>
    <dbReference type="NCBI Taxonomy" id="2303539"/>
    <lineage>
        <taxon>Bacteria</taxon>
        <taxon>Pseudomonadati</taxon>
        <taxon>Pseudomonadota</taxon>
        <taxon>Gammaproteobacteria</taxon>
        <taxon>Lysobacterales</taxon>
        <taxon>Lysobacteraceae</taxon>
        <taxon>Cognatiluteimonas</taxon>
    </lineage>
</organism>
<dbReference type="OrthoDB" id="9807797at2"/>
<evidence type="ECO:0000256" key="3">
    <source>
        <dbReference type="ARBA" id="ARBA00023110"/>
    </source>
</evidence>
<evidence type="ECO:0000256" key="5">
    <source>
        <dbReference type="RuleBase" id="RU363019"/>
    </source>
</evidence>
<gene>
    <name evidence="7" type="ORF">D0Y53_10910</name>
</gene>
<keyword evidence="8" id="KW-1185">Reference proteome</keyword>
<dbReference type="Pfam" id="PF00160">
    <property type="entry name" value="Pro_isomerase"/>
    <property type="match status" value="1"/>
</dbReference>
<dbReference type="PROSITE" id="PS00170">
    <property type="entry name" value="CSA_PPIASE_1"/>
    <property type="match status" value="1"/>
</dbReference>
<comment type="caution">
    <text evidence="7">The sequence shown here is derived from an EMBL/GenBank/DDBJ whole genome shotgun (WGS) entry which is preliminary data.</text>
</comment>
<dbReference type="Proteomes" id="UP000262917">
    <property type="component" value="Unassembled WGS sequence"/>
</dbReference>
<dbReference type="SUPFAM" id="SSF50891">
    <property type="entry name" value="Cyclophilin-like"/>
    <property type="match status" value="1"/>
</dbReference>
<dbReference type="GO" id="GO:0003755">
    <property type="term" value="F:peptidyl-prolyl cis-trans isomerase activity"/>
    <property type="evidence" value="ECO:0007669"/>
    <property type="project" value="UniProtKB-UniRule"/>
</dbReference>
<sequence>MSLTALFDTDRGPIKVELYPDKAPLTVANFVNLARRGFYDGLNFHRVIPDFMIQGGCPEGSGRGGPGYRFEDETGNGVRHERGVLSMANAGPNTNGSQFFITHVATPWLDGKHTVFGKVLEGLEAVDKIEQGDLIRSVRIEGDADAALAAKADRVAEWNRILAA</sequence>
<dbReference type="InterPro" id="IPR002130">
    <property type="entry name" value="Cyclophilin-type_PPIase_dom"/>
</dbReference>
<dbReference type="PANTHER" id="PTHR45625:SF4">
    <property type="entry name" value="PEPTIDYLPROLYL ISOMERASE DOMAIN AND WD REPEAT-CONTAINING PROTEIN 1"/>
    <property type="match status" value="1"/>
</dbReference>
<keyword evidence="3 5" id="KW-0697">Rotamase</keyword>
<dbReference type="RefSeq" id="WP_117203358.1">
    <property type="nucleotide sequence ID" value="NZ_JBHTBK010000015.1"/>
</dbReference>
<dbReference type="InterPro" id="IPR029000">
    <property type="entry name" value="Cyclophilin-like_dom_sf"/>
</dbReference>
<dbReference type="Gene3D" id="2.40.100.10">
    <property type="entry name" value="Cyclophilin-like"/>
    <property type="match status" value="1"/>
</dbReference>